<evidence type="ECO:0000256" key="2">
    <source>
        <dbReference type="ARBA" id="ARBA00022737"/>
    </source>
</evidence>
<protein>
    <submittedName>
        <fullName evidence="4">Thiosulfate/3-mercaptopyruvate sulfurtransferase</fullName>
        <ecNumber evidence="4">2.8.1.1</ecNumber>
        <ecNumber evidence="4">2.8.1.2</ecNumber>
    </submittedName>
</protein>
<dbReference type="EC" id="2.8.1.1" evidence="4"/>
<dbReference type="PANTHER" id="PTHR11364">
    <property type="entry name" value="THIOSULFATE SULFERTANSFERASE"/>
    <property type="match status" value="1"/>
</dbReference>
<dbReference type="RefSeq" id="WP_310281682.1">
    <property type="nucleotide sequence ID" value="NZ_JAVDWR010000026.1"/>
</dbReference>
<dbReference type="GO" id="GO:0004792">
    <property type="term" value="F:thiosulfate-cyanide sulfurtransferase activity"/>
    <property type="evidence" value="ECO:0007669"/>
    <property type="project" value="UniProtKB-EC"/>
</dbReference>
<keyword evidence="2" id="KW-0677">Repeat</keyword>
<evidence type="ECO:0000256" key="1">
    <source>
        <dbReference type="ARBA" id="ARBA00022679"/>
    </source>
</evidence>
<evidence type="ECO:0000313" key="4">
    <source>
        <dbReference type="EMBL" id="MDR7122976.1"/>
    </source>
</evidence>
<dbReference type="SUPFAM" id="SSF52821">
    <property type="entry name" value="Rhodanese/Cell cycle control phosphatase"/>
    <property type="match status" value="2"/>
</dbReference>
<accession>A0ABU1W4T1</accession>
<dbReference type="GO" id="GO:0016784">
    <property type="term" value="F:3-mercaptopyruvate sulfurtransferase activity"/>
    <property type="evidence" value="ECO:0007669"/>
    <property type="project" value="UniProtKB-EC"/>
</dbReference>
<evidence type="ECO:0000313" key="5">
    <source>
        <dbReference type="Proteomes" id="UP001257909"/>
    </source>
</evidence>
<dbReference type="InterPro" id="IPR045078">
    <property type="entry name" value="TST/MPST-like"/>
</dbReference>
<dbReference type="SMART" id="SM00450">
    <property type="entry name" value="RHOD"/>
    <property type="match status" value="2"/>
</dbReference>
<comment type="caution">
    <text evidence="4">The sequence shown here is derived from an EMBL/GenBank/DDBJ whole genome shotgun (WGS) entry which is preliminary data.</text>
</comment>
<feature type="domain" description="Rhodanese" evidence="3">
    <location>
        <begin position="165"/>
        <end position="280"/>
    </location>
</feature>
<keyword evidence="5" id="KW-1185">Reference proteome</keyword>
<dbReference type="PROSITE" id="PS50206">
    <property type="entry name" value="RHODANESE_3"/>
    <property type="match status" value="2"/>
</dbReference>
<dbReference type="InterPro" id="IPR001763">
    <property type="entry name" value="Rhodanese-like_dom"/>
</dbReference>
<dbReference type="EMBL" id="JAVDWR010000026">
    <property type="protein sequence ID" value="MDR7122976.1"/>
    <property type="molecule type" value="Genomic_DNA"/>
</dbReference>
<evidence type="ECO:0000259" key="3">
    <source>
        <dbReference type="PROSITE" id="PS50206"/>
    </source>
</evidence>
<proteinExistence type="predicted"/>
<organism evidence="4 5">
    <name type="scientific">Rheinheimera soli</name>
    <dbReference type="NCBI Taxonomy" id="443616"/>
    <lineage>
        <taxon>Bacteria</taxon>
        <taxon>Pseudomonadati</taxon>
        <taxon>Pseudomonadota</taxon>
        <taxon>Gammaproteobacteria</taxon>
        <taxon>Chromatiales</taxon>
        <taxon>Chromatiaceae</taxon>
        <taxon>Rheinheimera</taxon>
    </lineage>
</organism>
<dbReference type="CDD" id="cd01449">
    <property type="entry name" value="TST_Repeat_2"/>
    <property type="match status" value="1"/>
</dbReference>
<dbReference type="Pfam" id="PF00581">
    <property type="entry name" value="Rhodanese"/>
    <property type="match status" value="2"/>
</dbReference>
<keyword evidence="1 4" id="KW-0808">Transferase</keyword>
<gene>
    <name evidence="4" type="ORF">J2W69_003959</name>
</gene>
<name>A0ABU1W4T1_9GAMM</name>
<feature type="domain" description="Rhodanese" evidence="3">
    <location>
        <begin position="16"/>
        <end position="133"/>
    </location>
</feature>
<dbReference type="CDD" id="cd01448">
    <property type="entry name" value="TST_Repeat_1"/>
    <property type="match status" value="1"/>
</dbReference>
<sequence>MEFPLVTTPWLEANINNQQLVLIDVSMSKVVGKKAIEYDRPLFIPNSQHIDLETSLCDLTSTQVHAFPVAEQFTRQAQRLGIDAESIVVFYDNQGMYSAPRAWWIFQAMGCKNSFVLDGGLPQWLSEKRAVVSGLSVDEPVPGQMNGKLQSDFICDSNYIMDKRAGGQLTLIDARSKERFLGLAPEPRAGVRSGHIPGALNLPFPEVLNGHCFKSPEQLSEIFLNLAGSNNTRLVFSCGSGITACITLLAAVVAGYSYSQLILYDGSWSDWGSNSVLPVER</sequence>
<dbReference type="PANTHER" id="PTHR11364:SF27">
    <property type="entry name" value="SULFURTRANSFERASE"/>
    <property type="match status" value="1"/>
</dbReference>
<reference evidence="4 5" key="1">
    <citation type="submission" date="2023-07" db="EMBL/GenBank/DDBJ databases">
        <title>Sorghum-associated microbial communities from plants grown in Nebraska, USA.</title>
        <authorList>
            <person name="Schachtman D."/>
        </authorList>
    </citation>
    <scope>NUCLEOTIDE SEQUENCE [LARGE SCALE GENOMIC DNA]</scope>
    <source>
        <strain evidence="4 5">4138</strain>
    </source>
</reference>
<dbReference type="Gene3D" id="3.40.250.10">
    <property type="entry name" value="Rhodanese-like domain"/>
    <property type="match status" value="2"/>
</dbReference>
<dbReference type="InterPro" id="IPR036873">
    <property type="entry name" value="Rhodanese-like_dom_sf"/>
</dbReference>
<dbReference type="Proteomes" id="UP001257909">
    <property type="component" value="Unassembled WGS sequence"/>
</dbReference>
<dbReference type="EC" id="2.8.1.2" evidence="4"/>